<dbReference type="InterPro" id="IPR002110">
    <property type="entry name" value="Ankyrin_rpt"/>
</dbReference>
<dbReference type="OrthoDB" id="20872at2759"/>
<dbReference type="Pfam" id="PF13606">
    <property type="entry name" value="Ank_3"/>
    <property type="match status" value="1"/>
</dbReference>
<accession>A0A1R1PG65</accession>
<name>A0A1R1PG65_ZANCU</name>
<sequence>MDFYERVITIANSKIKNITNSCALYFKIPYRSFRTRLIVKTCRDKLVEIIDYIVEKNLQSTLNDAEYNETNESGYENNVEELIDRHYELVKSELINRNFGMLKLIVEYGADINSYDGLILKTAYKAGDIGWIDYFISKGARFKKRSDGFEEACKSDKVEVLEHWIKNGGVIPKNPEYECINMACLLGNFDMVKLLVENGVDLSDPTRNGVRIACRLGFKKTLKYLMNNNAVIEGVFHHQLEYACLTESLEL</sequence>
<dbReference type="Gene3D" id="1.25.40.20">
    <property type="entry name" value="Ankyrin repeat-containing domain"/>
    <property type="match status" value="1"/>
</dbReference>
<proteinExistence type="predicted"/>
<organism evidence="1 2">
    <name type="scientific">Zancudomyces culisetae</name>
    <name type="common">Gut fungus</name>
    <name type="synonym">Smittium culisetae</name>
    <dbReference type="NCBI Taxonomy" id="1213189"/>
    <lineage>
        <taxon>Eukaryota</taxon>
        <taxon>Fungi</taxon>
        <taxon>Fungi incertae sedis</taxon>
        <taxon>Zoopagomycota</taxon>
        <taxon>Kickxellomycotina</taxon>
        <taxon>Harpellomycetes</taxon>
        <taxon>Harpellales</taxon>
        <taxon>Legeriomycetaceae</taxon>
        <taxon>Zancudomyces</taxon>
    </lineage>
</organism>
<dbReference type="AlphaFoldDB" id="A0A1R1PG65"/>
<dbReference type="EMBL" id="LSSK01001360">
    <property type="protein sequence ID" value="OMH79919.1"/>
    <property type="molecule type" value="Genomic_DNA"/>
</dbReference>
<evidence type="ECO:0000313" key="2">
    <source>
        <dbReference type="Proteomes" id="UP000188320"/>
    </source>
</evidence>
<reference evidence="2" key="1">
    <citation type="submission" date="2017-01" db="EMBL/GenBank/DDBJ databases">
        <authorList>
            <person name="Wang Y."/>
            <person name="White M."/>
            <person name="Kvist S."/>
            <person name="Moncalvo J.-M."/>
        </authorList>
    </citation>
    <scope>NUCLEOTIDE SEQUENCE [LARGE SCALE GENOMIC DNA]</scope>
    <source>
        <strain evidence="2">COL-18-3</strain>
    </source>
</reference>
<dbReference type="InterPro" id="IPR036770">
    <property type="entry name" value="Ankyrin_rpt-contain_sf"/>
</dbReference>
<feature type="non-terminal residue" evidence="1">
    <location>
        <position position="251"/>
    </location>
</feature>
<dbReference type="SUPFAM" id="SSF48403">
    <property type="entry name" value="Ankyrin repeat"/>
    <property type="match status" value="1"/>
</dbReference>
<keyword evidence="2" id="KW-1185">Reference proteome</keyword>
<protein>
    <submittedName>
        <fullName evidence="1">Putative ankyrin repeat protein L25</fullName>
    </submittedName>
</protein>
<evidence type="ECO:0000313" key="1">
    <source>
        <dbReference type="EMBL" id="OMH79919.1"/>
    </source>
</evidence>
<comment type="caution">
    <text evidence="1">The sequence shown here is derived from an EMBL/GenBank/DDBJ whole genome shotgun (WGS) entry which is preliminary data.</text>
</comment>
<gene>
    <name evidence="1" type="ORF">AX774_g6653</name>
</gene>
<dbReference type="Proteomes" id="UP000188320">
    <property type="component" value="Unassembled WGS sequence"/>
</dbReference>